<dbReference type="AlphaFoldDB" id="A0A317CIS3"/>
<dbReference type="InterPro" id="IPR038058">
    <property type="entry name" value="PhnH-like_sp"/>
</dbReference>
<gene>
    <name evidence="1" type="primary">phnH</name>
    <name evidence="1" type="ORF">DKT75_09510</name>
</gene>
<dbReference type="Proteomes" id="UP000245506">
    <property type="component" value="Unassembled WGS sequence"/>
</dbReference>
<dbReference type="GO" id="GO:0019634">
    <property type="term" value="P:organic phosphonate metabolic process"/>
    <property type="evidence" value="ECO:0007669"/>
    <property type="project" value="InterPro"/>
</dbReference>
<dbReference type="RefSeq" id="WP_109823194.1">
    <property type="nucleotide sequence ID" value="NZ_QGKL01000029.1"/>
</dbReference>
<keyword evidence="2" id="KW-1185">Reference proteome</keyword>
<protein>
    <submittedName>
        <fullName evidence="1">Phosphonate C-P lyase system protein PhnH</fullName>
    </submittedName>
</protein>
<sequence>MQAAFQDSVHDSQQCFRHILKAMSEPGTKVTLPSIDVELPIANATLSILLTLVDQSTSLWLDDDVRQRALLDYLDFHVGAVVTRNTQDASFAVVTDIGAIPDLTLFSVGTEEQPHGNCTLIIETSFQGKLSRLTGPGIENDVELALGLPEPLLDQRQALSVLAPCGIDMILVDGNDVIALPRTTQIEVY</sequence>
<dbReference type="PIRSF" id="PIRSF020680">
    <property type="entry name" value="PhnH"/>
    <property type="match status" value="1"/>
</dbReference>
<dbReference type="Gene3D" id="3.40.50.11310">
    <property type="entry name" value="Bacterial phosphonate metabolism protein PhnH"/>
    <property type="match status" value="1"/>
</dbReference>
<dbReference type="GO" id="GO:0016829">
    <property type="term" value="F:lyase activity"/>
    <property type="evidence" value="ECO:0007669"/>
    <property type="project" value="UniProtKB-KW"/>
</dbReference>
<dbReference type="Pfam" id="PF05845">
    <property type="entry name" value="PhnH"/>
    <property type="match status" value="1"/>
</dbReference>
<dbReference type="NCBIfam" id="TIGR03292">
    <property type="entry name" value="PhnH_redo"/>
    <property type="match status" value="1"/>
</dbReference>
<reference evidence="1 2" key="1">
    <citation type="submission" date="2018-05" db="EMBL/GenBank/DDBJ databases">
        <title>Leucothrix arctica sp. nov., isolated from Arctic seawater.</title>
        <authorList>
            <person name="Choi A."/>
            <person name="Baek K."/>
        </authorList>
    </citation>
    <scope>NUCLEOTIDE SEQUENCE [LARGE SCALE GENOMIC DNA]</scope>
    <source>
        <strain evidence="1 2">IMCC9719</strain>
    </source>
</reference>
<name>A0A317CIS3_9GAMM</name>
<organism evidence="1 2">
    <name type="scientific">Leucothrix arctica</name>
    <dbReference type="NCBI Taxonomy" id="1481894"/>
    <lineage>
        <taxon>Bacteria</taxon>
        <taxon>Pseudomonadati</taxon>
        <taxon>Pseudomonadota</taxon>
        <taxon>Gammaproteobacteria</taxon>
        <taxon>Thiotrichales</taxon>
        <taxon>Thiotrichaceae</taxon>
        <taxon>Leucothrix</taxon>
    </lineage>
</organism>
<accession>A0A317CIS3</accession>
<comment type="caution">
    <text evidence="1">The sequence shown here is derived from an EMBL/GenBank/DDBJ whole genome shotgun (WGS) entry which is preliminary data.</text>
</comment>
<evidence type="ECO:0000313" key="2">
    <source>
        <dbReference type="Proteomes" id="UP000245506"/>
    </source>
</evidence>
<evidence type="ECO:0000313" key="1">
    <source>
        <dbReference type="EMBL" id="PWQ96222.1"/>
    </source>
</evidence>
<keyword evidence="1" id="KW-0456">Lyase</keyword>
<dbReference type="InterPro" id="IPR008772">
    <property type="entry name" value="Phosphonate_metab_PhnH"/>
</dbReference>
<dbReference type="EMBL" id="QGKL01000029">
    <property type="protein sequence ID" value="PWQ96222.1"/>
    <property type="molecule type" value="Genomic_DNA"/>
</dbReference>
<dbReference type="SUPFAM" id="SSF159709">
    <property type="entry name" value="PhnH-like"/>
    <property type="match status" value="1"/>
</dbReference>
<proteinExistence type="predicted"/>
<dbReference type="OrthoDB" id="9814509at2"/>